<reference evidence="2 3" key="1">
    <citation type="journal article" date="2017" name="Int. J. Syst. Evol. Microbiol.">
        <title>Mycobacterium talmoniae sp. nov., a slowly growing mycobacterium isolated from human respiratory samples.</title>
        <authorList>
            <person name="Davidson R.M."/>
            <person name="DeGroote M.A."/>
            <person name="Marola J.L."/>
            <person name="Buss S."/>
            <person name="Jones V."/>
            <person name="McNeil M.R."/>
            <person name="Freifeld A.G."/>
            <person name="Elaine Epperson L."/>
            <person name="Hasan N.A."/>
            <person name="Jackson M."/>
            <person name="Iwen P.C."/>
            <person name="Salfinger M."/>
            <person name="Strong M."/>
        </authorList>
    </citation>
    <scope>NUCLEOTIDE SEQUENCE [LARGE SCALE GENOMIC DNA]</scope>
    <source>
        <strain evidence="2 3">ATCC BAA-2683</strain>
    </source>
</reference>
<name>A0A2S8BFK7_9MYCO</name>
<gene>
    <name evidence="2" type="ORF">C1Y40_04375</name>
</gene>
<evidence type="ECO:0000256" key="1">
    <source>
        <dbReference type="SAM" id="MobiDB-lite"/>
    </source>
</evidence>
<accession>A0A2S8BFK7</accession>
<feature type="region of interest" description="Disordered" evidence="1">
    <location>
        <begin position="1"/>
        <end position="26"/>
    </location>
</feature>
<evidence type="ECO:0000313" key="2">
    <source>
        <dbReference type="EMBL" id="PQM45461.1"/>
    </source>
</evidence>
<proteinExistence type="predicted"/>
<dbReference type="EMBL" id="PPEA01000640">
    <property type="protein sequence ID" value="PQM45461.1"/>
    <property type="molecule type" value="Genomic_DNA"/>
</dbReference>
<sequence>MNSESPRPYALSSTASSLGVERPLDSTIAWPPRRTAVCGSALTRLITSVSATGQPSRAQARVTADTCGNTVTRSGAVQPDQGAADAVQQRVAAGQHVHLGRAVVEQAAQRGQQRRRPLPAFRADGVVEQAQLPVRSVNDGGAA</sequence>
<feature type="compositionally biased region" description="Polar residues" evidence="1">
    <location>
        <begin position="1"/>
        <end position="17"/>
    </location>
</feature>
<dbReference type="AlphaFoldDB" id="A0A2S8BFK7"/>
<dbReference type="Proteomes" id="UP000238296">
    <property type="component" value="Unassembled WGS sequence"/>
</dbReference>
<protein>
    <submittedName>
        <fullName evidence="2">Uncharacterized protein</fullName>
    </submittedName>
</protein>
<feature type="region of interest" description="Disordered" evidence="1">
    <location>
        <begin position="106"/>
        <end position="125"/>
    </location>
</feature>
<comment type="caution">
    <text evidence="2">The sequence shown here is derived from an EMBL/GenBank/DDBJ whole genome shotgun (WGS) entry which is preliminary data.</text>
</comment>
<evidence type="ECO:0000313" key="3">
    <source>
        <dbReference type="Proteomes" id="UP000238296"/>
    </source>
</evidence>
<organism evidence="2 3">
    <name type="scientific">Mycobacterium talmoniae</name>
    <dbReference type="NCBI Taxonomy" id="1858794"/>
    <lineage>
        <taxon>Bacteria</taxon>
        <taxon>Bacillati</taxon>
        <taxon>Actinomycetota</taxon>
        <taxon>Actinomycetes</taxon>
        <taxon>Mycobacteriales</taxon>
        <taxon>Mycobacteriaceae</taxon>
        <taxon>Mycobacterium</taxon>
    </lineage>
</organism>